<protein>
    <submittedName>
        <fullName evidence="1">Uncharacterized protein</fullName>
    </submittedName>
</protein>
<dbReference type="EMBL" id="MCFA01000036">
    <property type="protein sequence ID" value="ORY13995.1"/>
    <property type="molecule type" value="Genomic_DNA"/>
</dbReference>
<evidence type="ECO:0000313" key="2">
    <source>
        <dbReference type="Proteomes" id="UP000193144"/>
    </source>
</evidence>
<name>A0A1Y1ZW54_9PLEO</name>
<accession>A0A1Y1ZW54</accession>
<keyword evidence="2" id="KW-1185">Reference proteome</keyword>
<sequence>MLIPVPDYISSPGSAISPPPYESQFRPFAFQACCFGPRCRGGTPASISWLEVRDPECFSIPNSSPSSFITRFCNLFATVCSLQGEGIPPFSRVHRRNYFRKFPPAWHPQDWCRNRTMTLSSSGRQQGSSALRRDTHVPCEHAHGVYQSRTWLNEGA</sequence>
<comment type="caution">
    <text evidence="1">The sequence shown here is derived from an EMBL/GenBank/DDBJ whole genome shotgun (WGS) entry which is preliminary data.</text>
</comment>
<gene>
    <name evidence="1" type="ORF">BCR34DRAFT_243919</name>
</gene>
<dbReference type="Proteomes" id="UP000193144">
    <property type="component" value="Unassembled WGS sequence"/>
</dbReference>
<evidence type="ECO:0000313" key="1">
    <source>
        <dbReference type="EMBL" id="ORY13995.1"/>
    </source>
</evidence>
<dbReference type="AlphaFoldDB" id="A0A1Y1ZW54"/>
<organism evidence="1 2">
    <name type="scientific">Clohesyomyces aquaticus</name>
    <dbReference type="NCBI Taxonomy" id="1231657"/>
    <lineage>
        <taxon>Eukaryota</taxon>
        <taxon>Fungi</taxon>
        <taxon>Dikarya</taxon>
        <taxon>Ascomycota</taxon>
        <taxon>Pezizomycotina</taxon>
        <taxon>Dothideomycetes</taxon>
        <taxon>Pleosporomycetidae</taxon>
        <taxon>Pleosporales</taxon>
        <taxon>Lindgomycetaceae</taxon>
        <taxon>Clohesyomyces</taxon>
    </lineage>
</organism>
<reference evidence="1 2" key="1">
    <citation type="submission" date="2016-07" db="EMBL/GenBank/DDBJ databases">
        <title>Pervasive Adenine N6-methylation of Active Genes in Fungi.</title>
        <authorList>
            <consortium name="DOE Joint Genome Institute"/>
            <person name="Mondo S.J."/>
            <person name="Dannebaum R.O."/>
            <person name="Kuo R.C."/>
            <person name="Labutti K."/>
            <person name="Haridas S."/>
            <person name="Kuo A."/>
            <person name="Salamov A."/>
            <person name="Ahrendt S.R."/>
            <person name="Lipzen A."/>
            <person name="Sullivan W."/>
            <person name="Andreopoulos W.B."/>
            <person name="Clum A."/>
            <person name="Lindquist E."/>
            <person name="Daum C."/>
            <person name="Ramamoorthy G.K."/>
            <person name="Gryganskyi A."/>
            <person name="Culley D."/>
            <person name="Magnuson J.K."/>
            <person name="James T.Y."/>
            <person name="O'Malley M.A."/>
            <person name="Stajich J.E."/>
            <person name="Spatafora J.W."/>
            <person name="Visel A."/>
            <person name="Grigoriev I.V."/>
        </authorList>
    </citation>
    <scope>NUCLEOTIDE SEQUENCE [LARGE SCALE GENOMIC DNA]</scope>
    <source>
        <strain evidence="1 2">CBS 115471</strain>
    </source>
</reference>
<proteinExistence type="predicted"/>